<gene>
    <name evidence="3" type="ORF">ACFQZS_06490</name>
</gene>
<evidence type="ECO:0000259" key="2">
    <source>
        <dbReference type="Pfam" id="PF14344"/>
    </source>
</evidence>
<organism evidence="3 4">
    <name type="scientific">Mucilaginibacter calamicampi</name>
    <dbReference type="NCBI Taxonomy" id="1302352"/>
    <lineage>
        <taxon>Bacteria</taxon>
        <taxon>Pseudomonadati</taxon>
        <taxon>Bacteroidota</taxon>
        <taxon>Sphingobacteriia</taxon>
        <taxon>Sphingobacteriales</taxon>
        <taxon>Sphingobacteriaceae</taxon>
        <taxon>Mucilaginibacter</taxon>
    </lineage>
</organism>
<proteinExistence type="predicted"/>
<reference evidence="4" key="1">
    <citation type="journal article" date="2019" name="Int. J. Syst. Evol. Microbiol.">
        <title>The Global Catalogue of Microorganisms (GCM) 10K type strain sequencing project: providing services to taxonomists for standard genome sequencing and annotation.</title>
        <authorList>
            <consortium name="The Broad Institute Genomics Platform"/>
            <consortium name="The Broad Institute Genome Sequencing Center for Infectious Disease"/>
            <person name="Wu L."/>
            <person name="Ma J."/>
        </authorList>
    </citation>
    <scope>NUCLEOTIDE SEQUENCE [LARGE SCALE GENOMIC DNA]</scope>
    <source>
        <strain evidence="4">CCUG 63418</strain>
    </source>
</reference>
<feature type="chain" id="PRO_5046951104" evidence="1">
    <location>
        <begin position="21"/>
        <end position="227"/>
    </location>
</feature>
<name>A0ABW2YTL4_9SPHI</name>
<sequence>MKHLKTFKNLALGIAAVLLAAGCAKQNNDPSDPTSTLAVYHVSPDAPKLIFKLNSSLLNTDSVGYGTYGYYVNAYSGSREISAYQREIKKTNTTITLKEGSIYSIWLTGAWATSEFVILEDKLSNPPAGKANVRFVNMSPGSPALDLVTSTGTSVISNTAYKSGSDFGAVDGNQNYNFVIRQNGSTVDKVLLPSVTIQAGRIYTIVAKGFYTGTGATALSGDVLINY</sequence>
<dbReference type="PROSITE" id="PS51257">
    <property type="entry name" value="PROKAR_LIPOPROTEIN"/>
    <property type="match status" value="1"/>
</dbReference>
<dbReference type="Pfam" id="PF14344">
    <property type="entry name" value="DUF4397"/>
    <property type="match status" value="1"/>
</dbReference>
<keyword evidence="4" id="KW-1185">Reference proteome</keyword>
<feature type="signal peptide" evidence="1">
    <location>
        <begin position="1"/>
        <end position="20"/>
    </location>
</feature>
<dbReference type="RefSeq" id="WP_377098438.1">
    <property type="nucleotide sequence ID" value="NZ_JBHTHU010000005.1"/>
</dbReference>
<comment type="caution">
    <text evidence="3">The sequence shown here is derived from an EMBL/GenBank/DDBJ whole genome shotgun (WGS) entry which is preliminary data.</text>
</comment>
<feature type="domain" description="DUF4397" evidence="2">
    <location>
        <begin position="35"/>
        <end position="147"/>
    </location>
</feature>
<evidence type="ECO:0000313" key="4">
    <source>
        <dbReference type="Proteomes" id="UP001596958"/>
    </source>
</evidence>
<dbReference type="EMBL" id="JBHTHU010000005">
    <property type="protein sequence ID" value="MFD0749782.1"/>
    <property type="molecule type" value="Genomic_DNA"/>
</dbReference>
<protein>
    <submittedName>
        <fullName evidence="3">DUF4397 domain-containing protein</fullName>
    </submittedName>
</protein>
<evidence type="ECO:0000313" key="3">
    <source>
        <dbReference type="EMBL" id="MFD0749782.1"/>
    </source>
</evidence>
<dbReference type="Proteomes" id="UP001596958">
    <property type="component" value="Unassembled WGS sequence"/>
</dbReference>
<dbReference type="InterPro" id="IPR025510">
    <property type="entry name" value="DUF4397"/>
</dbReference>
<evidence type="ECO:0000256" key="1">
    <source>
        <dbReference type="SAM" id="SignalP"/>
    </source>
</evidence>
<keyword evidence="1" id="KW-0732">Signal</keyword>
<accession>A0ABW2YTL4</accession>